<dbReference type="InterPro" id="IPR014048">
    <property type="entry name" value="MethylDNA_cys_MeTrfase_DNA-bd"/>
</dbReference>
<keyword evidence="5 11" id="KW-0808">Transferase</keyword>
<feature type="domain" description="Methylguanine DNA methyltransferase ribonuclease-like" evidence="10">
    <location>
        <begin position="9"/>
        <end position="87"/>
    </location>
</feature>
<dbReference type="GO" id="GO:0003908">
    <property type="term" value="F:methylated-DNA-[protein]-cysteine S-methyltransferase activity"/>
    <property type="evidence" value="ECO:0007669"/>
    <property type="project" value="UniProtKB-EC"/>
</dbReference>
<evidence type="ECO:0000313" key="11">
    <source>
        <dbReference type="EMBL" id="TVX98696.1"/>
    </source>
</evidence>
<dbReference type="GO" id="GO:0032259">
    <property type="term" value="P:methylation"/>
    <property type="evidence" value="ECO:0007669"/>
    <property type="project" value="UniProtKB-KW"/>
</dbReference>
<evidence type="ECO:0000256" key="2">
    <source>
        <dbReference type="ARBA" id="ARBA00008711"/>
    </source>
</evidence>
<dbReference type="PROSITE" id="PS00374">
    <property type="entry name" value="MGMT"/>
    <property type="match status" value="1"/>
</dbReference>
<keyword evidence="12" id="KW-1185">Reference proteome</keyword>
<dbReference type="EMBL" id="VNJJ01000008">
    <property type="protein sequence ID" value="TVX98696.1"/>
    <property type="molecule type" value="Genomic_DNA"/>
</dbReference>
<dbReference type="InterPro" id="IPR008332">
    <property type="entry name" value="MethylG_MeTrfase_N"/>
</dbReference>
<evidence type="ECO:0000256" key="6">
    <source>
        <dbReference type="ARBA" id="ARBA00022763"/>
    </source>
</evidence>
<protein>
    <recommendedName>
        <fullName evidence="3">methylated-DNA--[protein]-cysteine S-methyltransferase</fullName>
        <ecNumber evidence="3">2.1.1.63</ecNumber>
    </recommendedName>
</protein>
<dbReference type="Pfam" id="PF02870">
    <property type="entry name" value="Methyltransf_1N"/>
    <property type="match status" value="1"/>
</dbReference>
<dbReference type="FunFam" id="1.10.10.10:FF:000214">
    <property type="entry name" value="Methylated-DNA--protein-cysteine methyltransferase"/>
    <property type="match status" value="1"/>
</dbReference>
<evidence type="ECO:0000256" key="4">
    <source>
        <dbReference type="ARBA" id="ARBA00022603"/>
    </source>
</evidence>
<name>A0A559JFQ2_9BACL</name>
<dbReference type="NCBIfam" id="TIGR00589">
    <property type="entry name" value="ogt"/>
    <property type="match status" value="1"/>
</dbReference>
<evidence type="ECO:0000313" key="12">
    <source>
        <dbReference type="Proteomes" id="UP000316330"/>
    </source>
</evidence>
<dbReference type="AlphaFoldDB" id="A0A559JFQ2"/>
<feature type="domain" description="Methylated-DNA-[protein]-cysteine S-methyltransferase DNA binding" evidence="9">
    <location>
        <begin position="91"/>
        <end position="170"/>
    </location>
</feature>
<keyword evidence="4 11" id="KW-0489">Methyltransferase</keyword>
<comment type="catalytic activity">
    <reaction evidence="1">
        <text>a 4-O-methyl-thymidine in DNA + L-cysteinyl-[protein] = a thymidine in DNA + S-methyl-L-cysteinyl-[protein]</text>
        <dbReference type="Rhea" id="RHEA:53428"/>
        <dbReference type="Rhea" id="RHEA-COMP:10131"/>
        <dbReference type="Rhea" id="RHEA-COMP:10132"/>
        <dbReference type="Rhea" id="RHEA-COMP:13555"/>
        <dbReference type="Rhea" id="RHEA-COMP:13556"/>
        <dbReference type="ChEBI" id="CHEBI:29950"/>
        <dbReference type="ChEBI" id="CHEBI:82612"/>
        <dbReference type="ChEBI" id="CHEBI:137386"/>
        <dbReference type="ChEBI" id="CHEBI:137387"/>
        <dbReference type="EC" id="2.1.1.63"/>
    </reaction>
</comment>
<dbReference type="GO" id="GO:0006281">
    <property type="term" value="P:DNA repair"/>
    <property type="evidence" value="ECO:0007669"/>
    <property type="project" value="UniProtKB-KW"/>
</dbReference>
<dbReference type="InterPro" id="IPR036388">
    <property type="entry name" value="WH-like_DNA-bd_sf"/>
</dbReference>
<dbReference type="RefSeq" id="WP_144703539.1">
    <property type="nucleotide sequence ID" value="NZ_VNJJ01000008.1"/>
</dbReference>
<dbReference type="PANTHER" id="PTHR10815:SF12">
    <property type="entry name" value="METHYLATED-DNA--PROTEIN-CYSTEINE METHYLTRANSFERASE, INDUCIBLE"/>
    <property type="match status" value="1"/>
</dbReference>
<accession>A0A559JFQ2</accession>
<evidence type="ECO:0000256" key="1">
    <source>
        <dbReference type="ARBA" id="ARBA00001286"/>
    </source>
</evidence>
<comment type="catalytic activity">
    <reaction evidence="8">
        <text>a 6-O-methyl-2'-deoxyguanosine in DNA + L-cysteinyl-[protein] = S-methyl-L-cysteinyl-[protein] + a 2'-deoxyguanosine in DNA</text>
        <dbReference type="Rhea" id="RHEA:24000"/>
        <dbReference type="Rhea" id="RHEA-COMP:10131"/>
        <dbReference type="Rhea" id="RHEA-COMP:10132"/>
        <dbReference type="Rhea" id="RHEA-COMP:11367"/>
        <dbReference type="Rhea" id="RHEA-COMP:11368"/>
        <dbReference type="ChEBI" id="CHEBI:29950"/>
        <dbReference type="ChEBI" id="CHEBI:82612"/>
        <dbReference type="ChEBI" id="CHEBI:85445"/>
        <dbReference type="ChEBI" id="CHEBI:85448"/>
        <dbReference type="EC" id="2.1.1.63"/>
    </reaction>
</comment>
<keyword evidence="6" id="KW-0227">DNA damage</keyword>
<evidence type="ECO:0000259" key="10">
    <source>
        <dbReference type="Pfam" id="PF02870"/>
    </source>
</evidence>
<dbReference type="Gene3D" id="3.30.160.70">
    <property type="entry name" value="Methylated DNA-protein cysteine methyltransferase domain"/>
    <property type="match status" value="1"/>
</dbReference>
<dbReference type="SUPFAM" id="SSF46767">
    <property type="entry name" value="Methylated DNA-protein cysteine methyltransferase, C-terminal domain"/>
    <property type="match status" value="1"/>
</dbReference>
<comment type="caution">
    <text evidence="11">The sequence shown here is derived from an EMBL/GenBank/DDBJ whole genome shotgun (WGS) entry which is preliminary data.</text>
</comment>
<dbReference type="Pfam" id="PF01035">
    <property type="entry name" value="DNA_binding_1"/>
    <property type="match status" value="1"/>
</dbReference>
<evidence type="ECO:0000256" key="5">
    <source>
        <dbReference type="ARBA" id="ARBA00022679"/>
    </source>
</evidence>
<evidence type="ECO:0000256" key="3">
    <source>
        <dbReference type="ARBA" id="ARBA00011918"/>
    </source>
</evidence>
<sequence length="180" mass="19614">MTRPAKTQVYWSLIEHGDWYMHIAATVDGLCFVGSRNHPLEEMTAWIEARLPGSAVVRDDEMLHPYAAELIQYLQGARERFTVPFDLRGTPFQLAVWEALGAVPYGATRSYSDIANAIRKPAAVRAVGSAIGANPLLITVPCHRVVGKNGTLTGYRGGLEMKKKLLELETSGASTEGTGT</sequence>
<dbReference type="Proteomes" id="UP000316330">
    <property type="component" value="Unassembled WGS sequence"/>
</dbReference>
<dbReference type="InterPro" id="IPR036217">
    <property type="entry name" value="MethylDNA_cys_MeTrfase_DNAb"/>
</dbReference>
<evidence type="ECO:0000256" key="7">
    <source>
        <dbReference type="ARBA" id="ARBA00023204"/>
    </source>
</evidence>
<dbReference type="CDD" id="cd06445">
    <property type="entry name" value="ATase"/>
    <property type="match status" value="1"/>
</dbReference>
<evidence type="ECO:0000259" key="9">
    <source>
        <dbReference type="Pfam" id="PF01035"/>
    </source>
</evidence>
<reference evidence="11 12" key="1">
    <citation type="submission" date="2019-07" db="EMBL/GenBank/DDBJ databases">
        <authorList>
            <person name="Kim J."/>
        </authorList>
    </citation>
    <scope>NUCLEOTIDE SEQUENCE [LARGE SCALE GENOMIC DNA]</scope>
    <source>
        <strain evidence="11 12">G13</strain>
    </source>
</reference>
<comment type="similarity">
    <text evidence="2">Belongs to the MGMT family.</text>
</comment>
<dbReference type="SUPFAM" id="SSF53155">
    <property type="entry name" value="Methylated DNA-protein cysteine methyltransferase domain"/>
    <property type="match status" value="1"/>
</dbReference>
<gene>
    <name evidence="11" type="ORF">FPZ45_15465</name>
</gene>
<dbReference type="EC" id="2.1.1.63" evidence="3"/>
<evidence type="ECO:0000256" key="8">
    <source>
        <dbReference type="ARBA" id="ARBA00049348"/>
    </source>
</evidence>
<keyword evidence="7" id="KW-0234">DNA repair</keyword>
<dbReference type="InterPro" id="IPR036631">
    <property type="entry name" value="MGMT_N_sf"/>
</dbReference>
<proteinExistence type="inferred from homology"/>
<dbReference type="OrthoDB" id="9802228at2"/>
<dbReference type="Gene3D" id="1.10.10.10">
    <property type="entry name" value="Winged helix-like DNA-binding domain superfamily/Winged helix DNA-binding domain"/>
    <property type="match status" value="1"/>
</dbReference>
<organism evidence="11 12">
    <name type="scientific">Cohnella terricola</name>
    <dbReference type="NCBI Taxonomy" id="1289167"/>
    <lineage>
        <taxon>Bacteria</taxon>
        <taxon>Bacillati</taxon>
        <taxon>Bacillota</taxon>
        <taxon>Bacilli</taxon>
        <taxon>Bacillales</taxon>
        <taxon>Paenibacillaceae</taxon>
        <taxon>Cohnella</taxon>
    </lineage>
</organism>
<dbReference type="InterPro" id="IPR001497">
    <property type="entry name" value="MethylDNA_cys_MeTrfase_AS"/>
</dbReference>
<dbReference type="PANTHER" id="PTHR10815">
    <property type="entry name" value="METHYLATED-DNA--PROTEIN-CYSTEINE METHYLTRANSFERASE"/>
    <property type="match status" value="1"/>
</dbReference>